<feature type="domain" description="ABC transporter" evidence="6">
    <location>
        <begin position="8"/>
        <end position="249"/>
    </location>
</feature>
<keyword evidence="3" id="KW-0547">Nucleotide-binding</keyword>
<accession>A0ABW4RHD2</accession>
<evidence type="ECO:0000256" key="2">
    <source>
        <dbReference type="ARBA" id="ARBA00022448"/>
    </source>
</evidence>
<dbReference type="PROSITE" id="PS50893">
    <property type="entry name" value="ABC_TRANSPORTER_2"/>
    <property type="match status" value="1"/>
</dbReference>
<dbReference type="InterPro" id="IPR050683">
    <property type="entry name" value="Bact_Polysacc_Export_ATP-bd"/>
</dbReference>
<evidence type="ECO:0000256" key="3">
    <source>
        <dbReference type="ARBA" id="ARBA00022741"/>
    </source>
</evidence>
<dbReference type="SUPFAM" id="SSF52540">
    <property type="entry name" value="P-loop containing nucleoside triphosphate hydrolases"/>
    <property type="match status" value="1"/>
</dbReference>
<sequence>MNILEPIIEVRNVTKTYKLYDKPIDRLKESLSFSNKKYHQTFNALDGLSMNIYPGEAVGLLGRNGSGKSTLLKLITGILTPTHGEIIARGRISAILELGAGFNPEYTGRENIYLNGLMLGITREEMDHKIDSIIEFADIGTFIEQPVKLYSSGMFARLAFAVSINVNPDILIVDEALAVGDSRFQTKCIDKMKELKQQGVTILFVSHAVEQVKRFCNKAVWIKEGHVEAAGESSEIVDLYESYMKNGSEAIITPIEVVPESTAELEANVETTVTAPKSSEYIAYITNVTVNKQAIKTFDEVIVEIEYEVYEDHLNDLLVGVALYTPDREYIFGPNTFLEKCEIPQTKGNHIVRYIIPQIPLLGGVYCIDVGVFNNEGLVCLHYRENVQSISITNKYFSEGLVYMNHRWEVMQ</sequence>
<dbReference type="PANTHER" id="PTHR46743">
    <property type="entry name" value="TEICHOIC ACIDS EXPORT ATP-BINDING PROTEIN TAGH"/>
    <property type="match status" value="1"/>
</dbReference>
<dbReference type="Gene3D" id="3.40.50.300">
    <property type="entry name" value="P-loop containing nucleotide triphosphate hydrolases"/>
    <property type="match status" value="1"/>
</dbReference>
<keyword evidence="5" id="KW-1278">Translocase</keyword>
<evidence type="ECO:0000256" key="5">
    <source>
        <dbReference type="ARBA" id="ARBA00022967"/>
    </source>
</evidence>
<dbReference type="CDD" id="cd03220">
    <property type="entry name" value="ABC_KpsT_Wzt"/>
    <property type="match status" value="1"/>
</dbReference>
<comment type="caution">
    <text evidence="7">The sequence shown here is derived from an EMBL/GenBank/DDBJ whole genome shotgun (WGS) entry which is preliminary data.</text>
</comment>
<dbReference type="InterPro" id="IPR015860">
    <property type="entry name" value="ABC_transpr_TagH-like"/>
</dbReference>
<dbReference type="InterPro" id="IPR017871">
    <property type="entry name" value="ABC_transporter-like_CS"/>
</dbReference>
<organism evidence="7 8">
    <name type="scientific">Paenibacillus wenxiniae</name>
    <dbReference type="NCBI Taxonomy" id="1636843"/>
    <lineage>
        <taxon>Bacteria</taxon>
        <taxon>Bacillati</taxon>
        <taxon>Bacillota</taxon>
        <taxon>Bacilli</taxon>
        <taxon>Bacillales</taxon>
        <taxon>Paenibacillaceae</taxon>
        <taxon>Paenibacillus</taxon>
    </lineage>
</organism>
<dbReference type="PROSITE" id="PS00211">
    <property type="entry name" value="ABC_TRANSPORTER_1"/>
    <property type="match status" value="1"/>
</dbReference>
<keyword evidence="2" id="KW-0813">Transport</keyword>
<dbReference type="SMART" id="SM00382">
    <property type="entry name" value="AAA"/>
    <property type="match status" value="1"/>
</dbReference>
<dbReference type="InterPro" id="IPR003593">
    <property type="entry name" value="AAA+_ATPase"/>
</dbReference>
<reference evidence="8" key="1">
    <citation type="journal article" date="2019" name="Int. J. Syst. Evol. Microbiol.">
        <title>The Global Catalogue of Microorganisms (GCM) 10K type strain sequencing project: providing services to taxonomists for standard genome sequencing and annotation.</title>
        <authorList>
            <consortium name="The Broad Institute Genomics Platform"/>
            <consortium name="The Broad Institute Genome Sequencing Center for Infectious Disease"/>
            <person name="Wu L."/>
            <person name="Ma J."/>
        </authorList>
    </citation>
    <scope>NUCLEOTIDE SEQUENCE [LARGE SCALE GENOMIC DNA]</scope>
    <source>
        <strain evidence="8">CCUG 54950</strain>
    </source>
</reference>
<dbReference type="InterPro" id="IPR003439">
    <property type="entry name" value="ABC_transporter-like_ATP-bd"/>
</dbReference>
<dbReference type="Pfam" id="PF14524">
    <property type="entry name" value="Wzt_C"/>
    <property type="match status" value="1"/>
</dbReference>
<dbReference type="EMBL" id="JBHUEH010000013">
    <property type="protein sequence ID" value="MFD1885669.1"/>
    <property type="molecule type" value="Genomic_DNA"/>
</dbReference>
<dbReference type="InterPro" id="IPR027417">
    <property type="entry name" value="P-loop_NTPase"/>
</dbReference>
<evidence type="ECO:0000313" key="8">
    <source>
        <dbReference type="Proteomes" id="UP001597233"/>
    </source>
</evidence>
<dbReference type="PANTHER" id="PTHR46743:SF2">
    <property type="entry name" value="TEICHOIC ACIDS EXPORT ATP-BINDING PROTEIN TAGH"/>
    <property type="match status" value="1"/>
</dbReference>
<comment type="similarity">
    <text evidence="1">Belongs to the ABC transporter superfamily.</text>
</comment>
<evidence type="ECO:0000259" key="6">
    <source>
        <dbReference type="PROSITE" id="PS50893"/>
    </source>
</evidence>
<proteinExistence type="inferred from homology"/>
<gene>
    <name evidence="7" type="ORF">ACFSC9_09020</name>
</gene>
<protein>
    <submittedName>
        <fullName evidence="7">ABC transporter ATP-binding protein</fullName>
    </submittedName>
</protein>
<dbReference type="CDD" id="cd10147">
    <property type="entry name" value="Wzt_C-like"/>
    <property type="match status" value="1"/>
</dbReference>
<name>A0ABW4RHD2_9BACL</name>
<keyword evidence="4 7" id="KW-0067">ATP-binding</keyword>
<dbReference type="Proteomes" id="UP001597233">
    <property type="component" value="Unassembled WGS sequence"/>
</dbReference>
<evidence type="ECO:0000256" key="4">
    <source>
        <dbReference type="ARBA" id="ARBA00022840"/>
    </source>
</evidence>
<dbReference type="GO" id="GO:0005524">
    <property type="term" value="F:ATP binding"/>
    <property type="evidence" value="ECO:0007669"/>
    <property type="project" value="UniProtKB-KW"/>
</dbReference>
<dbReference type="InterPro" id="IPR029439">
    <property type="entry name" value="Wzt_C"/>
</dbReference>
<dbReference type="RefSeq" id="WP_377781255.1">
    <property type="nucleotide sequence ID" value="NZ_JBHUEH010000013.1"/>
</dbReference>
<dbReference type="Gene3D" id="2.70.50.60">
    <property type="entry name" value="abc- transporter (atp binding component) like domain"/>
    <property type="match status" value="1"/>
</dbReference>
<evidence type="ECO:0000313" key="7">
    <source>
        <dbReference type="EMBL" id="MFD1885669.1"/>
    </source>
</evidence>
<dbReference type="Pfam" id="PF00005">
    <property type="entry name" value="ABC_tran"/>
    <property type="match status" value="1"/>
</dbReference>
<keyword evidence="8" id="KW-1185">Reference proteome</keyword>
<evidence type="ECO:0000256" key="1">
    <source>
        <dbReference type="ARBA" id="ARBA00005417"/>
    </source>
</evidence>